<name>A0A7U5CUV0_9SPHN</name>
<evidence type="ECO:0000313" key="1">
    <source>
        <dbReference type="EMBL" id="AJP74059.1"/>
    </source>
</evidence>
<dbReference type="Gene3D" id="3.30.70.100">
    <property type="match status" value="1"/>
</dbReference>
<gene>
    <name evidence="1" type="ORF">TS85_23070</name>
</gene>
<dbReference type="Pfam" id="PF11639">
    <property type="entry name" value="HapK"/>
    <property type="match status" value="1"/>
</dbReference>
<organism evidence="1 2">
    <name type="scientific">Sphingomonas hengshuiensis</name>
    <dbReference type="NCBI Taxonomy" id="1609977"/>
    <lineage>
        <taxon>Bacteria</taxon>
        <taxon>Pseudomonadati</taxon>
        <taxon>Pseudomonadota</taxon>
        <taxon>Alphaproteobacteria</taxon>
        <taxon>Sphingomonadales</taxon>
        <taxon>Sphingomonadaceae</taxon>
        <taxon>Sphingomonas</taxon>
    </lineage>
</organism>
<accession>A0A7U5CUV0</accession>
<sequence length="104" mass="11619">MTRIIVLLNLKPGKSRADYEKWARASDLPTVNGLASVERFELFEATGLLNGDSSPYDYVEIIDVADMDVFGKETKTETMARIAAEFRDWATPMFIVTRKVGGAE</sequence>
<dbReference type="InterPro" id="IPR021667">
    <property type="entry name" value="HapK"/>
</dbReference>
<dbReference type="EMBL" id="CP010836">
    <property type="protein sequence ID" value="AJP74059.1"/>
    <property type="molecule type" value="Genomic_DNA"/>
</dbReference>
<dbReference type="AlphaFoldDB" id="A0A7U5CUV0"/>
<reference evidence="1 2" key="2">
    <citation type="submission" date="2015-02" db="EMBL/GenBank/DDBJ databases">
        <title>The complete genome of Sphingomonas hengshuiensis sp. WHSC-8 isolated from soil of Hengshui Lake.</title>
        <authorList>
            <person name="Wei S."/>
            <person name="Guo J."/>
            <person name="Su C."/>
            <person name="Wu R."/>
            <person name="Zhang Z."/>
            <person name="Liang K."/>
            <person name="Li H."/>
            <person name="Wang T."/>
            <person name="Liu H."/>
            <person name="Zhang C."/>
            <person name="Li Z."/>
            <person name="Wang Q."/>
            <person name="Meng J."/>
        </authorList>
    </citation>
    <scope>NUCLEOTIDE SEQUENCE [LARGE SCALE GENOMIC DNA]</scope>
    <source>
        <strain evidence="1 2">WHSC-8</strain>
    </source>
</reference>
<dbReference type="InterPro" id="IPR011008">
    <property type="entry name" value="Dimeric_a/b-barrel"/>
</dbReference>
<evidence type="ECO:0000313" key="2">
    <source>
        <dbReference type="Proteomes" id="UP000032300"/>
    </source>
</evidence>
<dbReference type="OrthoDB" id="4731620at2"/>
<dbReference type="Proteomes" id="UP000032300">
    <property type="component" value="Chromosome"/>
</dbReference>
<dbReference type="SUPFAM" id="SSF54909">
    <property type="entry name" value="Dimeric alpha+beta barrel"/>
    <property type="match status" value="1"/>
</dbReference>
<protein>
    <submittedName>
        <fullName evidence="1">REDY-like protein HapK</fullName>
    </submittedName>
</protein>
<proteinExistence type="predicted"/>
<dbReference type="KEGG" id="sphi:TS85_23070"/>
<dbReference type="RefSeq" id="WP_044335402.1">
    <property type="nucleotide sequence ID" value="NZ_CP010836.1"/>
</dbReference>
<reference evidence="1 2" key="1">
    <citation type="journal article" date="2015" name="Int. J. Syst. Evol. Microbiol.">
        <title>Sphingomonas hengshuiensis sp. nov., isolated from lake wetland.</title>
        <authorList>
            <person name="Wei S."/>
            <person name="Wang T."/>
            <person name="Liu H."/>
            <person name="Zhang C."/>
            <person name="Guo J."/>
            <person name="Wang Q."/>
            <person name="Liang K."/>
            <person name="Zhang Z."/>
        </authorList>
    </citation>
    <scope>NUCLEOTIDE SEQUENCE [LARGE SCALE GENOMIC DNA]</scope>
    <source>
        <strain evidence="1 2">WHSC-8</strain>
    </source>
</reference>
<keyword evidence="2" id="KW-1185">Reference proteome</keyword>